<evidence type="ECO:0000259" key="4">
    <source>
        <dbReference type="Pfam" id="PF14432"/>
    </source>
</evidence>
<dbReference type="Pfam" id="PF01535">
    <property type="entry name" value="PPR"/>
    <property type="match status" value="8"/>
</dbReference>
<feature type="repeat" description="PPR" evidence="3">
    <location>
        <begin position="454"/>
        <end position="488"/>
    </location>
</feature>
<name>A0AAV8C0Q2_9POAL</name>
<dbReference type="FunFam" id="1.25.40.10:FF:000158">
    <property type="entry name" value="pentatricopeptide repeat-containing protein At2g33680"/>
    <property type="match status" value="1"/>
</dbReference>
<feature type="repeat" description="PPR" evidence="3">
    <location>
        <begin position="353"/>
        <end position="387"/>
    </location>
</feature>
<reference evidence="5" key="1">
    <citation type="submission" date="2022-08" db="EMBL/GenBank/DDBJ databases">
        <authorList>
            <person name="Marques A."/>
        </authorList>
    </citation>
    <scope>NUCLEOTIDE SEQUENCE</scope>
    <source>
        <strain evidence="5">RhyPub2mFocal</strain>
        <tissue evidence="5">Leaves</tissue>
    </source>
</reference>
<dbReference type="InterPro" id="IPR002885">
    <property type="entry name" value="PPR_rpt"/>
</dbReference>
<gene>
    <name evidence="5" type="ORF">LUZ62_083473</name>
</gene>
<dbReference type="PANTHER" id="PTHR47926">
    <property type="entry name" value="PENTATRICOPEPTIDE REPEAT-CONTAINING PROTEIN"/>
    <property type="match status" value="1"/>
</dbReference>
<evidence type="ECO:0000256" key="1">
    <source>
        <dbReference type="ARBA" id="ARBA00022737"/>
    </source>
</evidence>
<keyword evidence="6" id="KW-1185">Reference proteome</keyword>
<dbReference type="GO" id="GO:0009451">
    <property type="term" value="P:RNA modification"/>
    <property type="evidence" value="ECO:0007669"/>
    <property type="project" value="InterPro"/>
</dbReference>
<protein>
    <submittedName>
        <fullName evidence="5">Pentatricopeptide repeat-containing protein</fullName>
    </submittedName>
</protein>
<dbReference type="GO" id="GO:0003723">
    <property type="term" value="F:RNA binding"/>
    <property type="evidence" value="ECO:0007669"/>
    <property type="project" value="InterPro"/>
</dbReference>
<dbReference type="SUPFAM" id="SSF48452">
    <property type="entry name" value="TPR-like"/>
    <property type="match status" value="1"/>
</dbReference>
<dbReference type="AlphaFoldDB" id="A0AAV8C0Q2"/>
<comment type="caution">
    <text evidence="5">The sequence shown here is derived from an EMBL/GenBank/DDBJ whole genome shotgun (WGS) entry which is preliminary data.</text>
</comment>
<organism evidence="5 6">
    <name type="scientific">Rhynchospora pubera</name>
    <dbReference type="NCBI Taxonomy" id="906938"/>
    <lineage>
        <taxon>Eukaryota</taxon>
        <taxon>Viridiplantae</taxon>
        <taxon>Streptophyta</taxon>
        <taxon>Embryophyta</taxon>
        <taxon>Tracheophyta</taxon>
        <taxon>Spermatophyta</taxon>
        <taxon>Magnoliopsida</taxon>
        <taxon>Liliopsida</taxon>
        <taxon>Poales</taxon>
        <taxon>Cyperaceae</taxon>
        <taxon>Cyperoideae</taxon>
        <taxon>Rhynchosporeae</taxon>
        <taxon>Rhynchospora</taxon>
    </lineage>
</organism>
<sequence>MLTTFHRPRPRLFAHNLLLNLFCKCRFVSTAHQLFDTMPHRDSITWSPLCSGYAYSQVDFNDTSLHASRDEGNAGVLLDRHTYARAIAVCAKSQDLNHGRIIHGLVVVNGLINSPFVVNCLMDMYLKCGMIDDVRLVFDQAKERDKTSWNSLISAYAKVGWPHVAVDVLGWMHRYGVRLTYSALSTVVKACNSLHCEEISRMIHGCVVKIGLDLDMYVGSALVDLYAKNAGLEEAIKIFKNIPSPNLVAFNALIAGFCRLGNEANNGIKVEALKLYRKLLRRRIQPSKCTYKSVLEACSLTYQIEFGRQVHAHVVVNGLEKDGYIACALISLYSKSGIISGCLKCFDLVSKKNIFVWGRMVNAYIRNGHLKKALELFKEILSLKLHPDSFILSSLVNGCLSMGLILIGKEIHAYMVKSGFDGFTVCCNSLISIYSTVGDIENAIRVFKEIDRIDDSSCCSMILGYGVNGDGREALELFKEMENHGVIMGTTVFLAILTACSHCGLVEEGIRFYETMIKCYGLSPDVNHVACIVGLLGRAGKLMEAEEFIMVSGFKSNPLVWHTLFQACWLNRDKERSLKAGERLIELEPLNASSYIILYNIYMSMRKFSLAMKTRGLMRERGAVREMGFSWIETSGPVIVFTDGSDNSLPPQYNSLYMKVHKLLLDMKEKSKDSESQIWEMEFHTNNEWDGNSVKFHGELLAACIGLKDLPSFTPIRIVKNQRVCNVCHEVLKLLSHSENREILVKEPTRLHRFNLGKCSCGEFW</sequence>
<dbReference type="GO" id="GO:0008270">
    <property type="term" value="F:zinc ion binding"/>
    <property type="evidence" value="ECO:0007669"/>
    <property type="project" value="InterPro"/>
</dbReference>
<keyword evidence="2" id="KW-0809">Transit peptide</keyword>
<evidence type="ECO:0000313" key="5">
    <source>
        <dbReference type="EMBL" id="KAJ4749068.1"/>
    </source>
</evidence>
<dbReference type="Pfam" id="PF20431">
    <property type="entry name" value="E_motif"/>
    <property type="match status" value="1"/>
</dbReference>
<dbReference type="Gene3D" id="1.25.40.10">
    <property type="entry name" value="Tetratricopeptide repeat domain"/>
    <property type="match status" value="5"/>
</dbReference>
<dbReference type="Pfam" id="PF14432">
    <property type="entry name" value="DYW_deaminase"/>
    <property type="match status" value="1"/>
</dbReference>
<dbReference type="PANTHER" id="PTHR47926:SF399">
    <property type="entry name" value="(WILD MALAYSIAN BANANA) HYPOTHETICAL PROTEIN"/>
    <property type="match status" value="1"/>
</dbReference>
<keyword evidence="1" id="KW-0677">Repeat</keyword>
<feature type="domain" description="DYW" evidence="4">
    <location>
        <begin position="692"/>
        <end position="765"/>
    </location>
</feature>
<dbReference type="NCBIfam" id="TIGR00756">
    <property type="entry name" value="PPR"/>
    <property type="match status" value="3"/>
</dbReference>
<accession>A0AAV8C0Q2</accession>
<dbReference type="InterPro" id="IPR046848">
    <property type="entry name" value="E_motif"/>
</dbReference>
<dbReference type="Proteomes" id="UP001140206">
    <property type="component" value="Chromosome 5"/>
</dbReference>
<dbReference type="EMBL" id="JAMFTS010000005">
    <property type="protein sequence ID" value="KAJ4749068.1"/>
    <property type="molecule type" value="Genomic_DNA"/>
</dbReference>
<dbReference type="InterPro" id="IPR032867">
    <property type="entry name" value="DYW_dom"/>
</dbReference>
<evidence type="ECO:0000256" key="2">
    <source>
        <dbReference type="ARBA" id="ARBA00022946"/>
    </source>
</evidence>
<dbReference type="PROSITE" id="PS51375">
    <property type="entry name" value="PPR"/>
    <property type="match status" value="4"/>
</dbReference>
<feature type="repeat" description="PPR" evidence="3">
    <location>
        <begin position="246"/>
        <end position="286"/>
    </location>
</feature>
<proteinExistence type="predicted"/>
<dbReference type="InterPro" id="IPR046960">
    <property type="entry name" value="PPR_At4g14850-like_plant"/>
</dbReference>
<feature type="repeat" description="PPR" evidence="3">
    <location>
        <begin position="145"/>
        <end position="179"/>
    </location>
</feature>
<evidence type="ECO:0000256" key="3">
    <source>
        <dbReference type="PROSITE-ProRule" id="PRU00708"/>
    </source>
</evidence>
<evidence type="ECO:0000313" key="6">
    <source>
        <dbReference type="Proteomes" id="UP001140206"/>
    </source>
</evidence>
<dbReference type="GO" id="GO:0099402">
    <property type="term" value="P:plant organ development"/>
    <property type="evidence" value="ECO:0007669"/>
    <property type="project" value="UniProtKB-ARBA"/>
</dbReference>
<dbReference type="SUPFAM" id="SSF81901">
    <property type="entry name" value="HCP-like"/>
    <property type="match status" value="1"/>
</dbReference>
<dbReference type="InterPro" id="IPR011990">
    <property type="entry name" value="TPR-like_helical_dom_sf"/>
</dbReference>